<reference evidence="3" key="1">
    <citation type="submission" date="2016-06" db="UniProtKB">
        <authorList>
            <consortium name="WormBaseParasite"/>
        </authorList>
    </citation>
    <scope>IDENTIFICATION</scope>
</reference>
<evidence type="ECO:0000313" key="1">
    <source>
        <dbReference type="EMBL" id="VDM00540.1"/>
    </source>
</evidence>
<reference evidence="1 2" key="2">
    <citation type="submission" date="2018-11" db="EMBL/GenBank/DDBJ databases">
        <authorList>
            <consortium name="Pathogen Informatics"/>
        </authorList>
    </citation>
    <scope>NUCLEOTIDE SEQUENCE [LARGE SCALE GENOMIC DNA]</scope>
    <source>
        <strain evidence="1 2">NST_G2</strain>
    </source>
</reference>
<keyword evidence="2" id="KW-1185">Reference proteome</keyword>
<organism evidence="3">
    <name type="scientific">Schistocephalus solidus</name>
    <name type="common">Tapeworm</name>
    <dbReference type="NCBI Taxonomy" id="70667"/>
    <lineage>
        <taxon>Eukaryota</taxon>
        <taxon>Metazoa</taxon>
        <taxon>Spiralia</taxon>
        <taxon>Lophotrochozoa</taxon>
        <taxon>Platyhelminthes</taxon>
        <taxon>Cestoda</taxon>
        <taxon>Eucestoda</taxon>
        <taxon>Diphyllobothriidea</taxon>
        <taxon>Diphyllobothriidae</taxon>
        <taxon>Schistocephalus</taxon>
    </lineage>
</organism>
<evidence type="ECO:0000313" key="3">
    <source>
        <dbReference type="WBParaSite" id="SSLN_0001469201-mRNA-1"/>
    </source>
</evidence>
<dbReference type="OrthoDB" id="6224622at2759"/>
<evidence type="ECO:0000313" key="2">
    <source>
        <dbReference type="Proteomes" id="UP000275846"/>
    </source>
</evidence>
<dbReference type="Proteomes" id="UP000275846">
    <property type="component" value="Unassembled WGS sequence"/>
</dbReference>
<name>A0A183TCF6_SCHSO</name>
<dbReference type="WBParaSite" id="SSLN_0001469201-mRNA-1">
    <property type="protein sequence ID" value="SSLN_0001469201-mRNA-1"/>
    <property type="gene ID" value="SSLN_0001469201"/>
</dbReference>
<dbReference type="AlphaFoldDB" id="A0A183TCF6"/>
<dbReference type="EMBL" id="UYSU01038697">
    <property type="protein sequence ID" value="VDM00540.1"/>
    <property type="molecule type" value="Genomic_DNA"/>
</dbReference>
<proteinExistence type="predicted"/>
<accession>A0A183TCF6</accession>
<sequence>MISENMIILEEEKKITGRGVAADRIYAYGFTRPEYAGIFGGVKYAIFASVEATHAQASTLCTIYFHRGRLAWLGDLEVPEMRAIANQASMYNYLNINHFFWIDGYLLNNSCNPSQERCTWGPDSRDFCILSHIAPGVSKTFETAHMACEKMASVDETNRRDGRSQLRPVLAPNLLQEFPDEDKDYVLAVAWNFEKTGFICSAPSDNDIECPFGFTEIETADVPKHLIPKPYAICK</sequence>
<protein>
    <submittedName>
        <fullName evidence="3">C-type lectin domain-containing protein</fullName>
    </submittedName>
</protein>
<gene>
    <name evidence="1" type="ORF">SSLN_LOCUS14154</name>
</gene>